<dbReference type="RefSeq" id="XP_047773525.1">
    <property type="nucleotide sequence ID" value="XM_047918192.1"/>
</dbReference>
<dbReference type="EMBL" id="JADCUA010000033">
    <property type="protein sequence ID" value="KAH9830173.1"/>
    <property type="molecule type" value="Genomic_DNA"/>
</dbReference>
<evidence type="ECO:0000259" key="1">
    <source>
        <dbReference type="Pfam" id="PF18271"/>
    </source>
</evidence>
<evidence type="ECO:0000313" key="3">
    <source>
        <dbReference type="Proteomes" id="UP000814176"/>
    </source>
</evidence>
<dbReference type="GeneID" id="71998924"/>
<sequence length="182" mass="20197">MNTRITSQFTITAGVPFSTAKDPNITLAKSLRVAGLQSNTPETMFFETPFTDSVWHNFALRMGWVDNTITVYYSEGYAPLESDAPQLMPTNSNRKPGAQQRLRASNLATAATNHQPSMYLPRAHRLAKQQRASAAQDSASRRACKQECIAIFCVRSTDTSSALELLEARARRARAESRLQCP</sequence>
<protein>
    <recommendedName>
        <fullName evidence="1">Glycoside hydrolase 131 catalytic N-terminal domain-containing protein</fullName>
    </recommendedName>
</protein>
<dbReference type="InterPro" id="IPR041524">
    <property type="entry name" value="GH131_N"/>
</dbReference>
<accession>A0ABQ8K173</accession>
<feature type="domain" description="Glycoside hydrolase 131 catalytic N-terminal" evidence="1">
    <location>
        <begin position="7"/>
        <end position="93"/>
    </location>
</feature>
<reference evidence="2 3" key="1">
    <citation type="journal article" date="2021" name="Environ. Microbiol.">
        <title>Gene family expansions and transcriptome signatures uncover fungal adaptations to wood decay.</title>
        <authorList>
            <person name="Hage H."/>
            <person name="Miyauchi S."/>
            <person name="Viragh M."/>
            <person name="Drula E."/>
            <person name="Min B."/>
            <person name="Chaduli D."/>
            <person name="Navarro D."/>
            <person name="Favel A."/>
            <person name="Norest M."/>
            <person name="Lesage-Meessen L."/>
            <person name="Balint B."/>
            <person name="Merenyi Z."/>
            <person name="de Eugenio L."/>
            <person name="Morin E."/>
            <person name="Martinez A.T."/>
            <person name="Baldrian P."/>
            <person name="Stursova M."/>
            <person name="Martinez M.J."/>
            <person name="Novotny C."/>
            <person name="Magnuson J.K."/>
            <person name="Spatafora J.W."/>
            <person name="Maurice S."/>
            <person name="Pangilinan J."/>
            <person name="Andreopoulos W."/>
            <person name="LaButti K."/>
            <person name="Hundley H."/>
            <person name="Na H."/>
            <person name="Kuo A."/>
            <person name="Barry K."/>
            <person name="Lipzen A."/>
            <person name="Henrissat B."/>
            <person name="Riley R."/>
            <person name="Ahrendt S."/>
            <person name="Nagy L.G."/>
            <person name="Grigoriev I.V."/>
            <person name="Martin F."/>
            <person name="Rosso M.N."/>
        </authorList>
    </citation>
    <scope>NUCLEOTIDE SEQUENCE [LARGE SCALE GENOMIC DNA]</scope>
    <source>
        <strain evidence="2 3">CIRM-BRFM 1785</strain>
    </source>
</reference>
<comment type="caution">
    <text evidence="2">The sequence shown here is derived from an EMBL/GenBank/DDBJ whole genome shotgun (WGS) entry which is preliminary data.</text>
</comment>
<dbReference type="Gene3D" id="2.60.120.1160">
    <property type="match status" value="1"/>
</dbReference>
<dbReference type="Proteomes" id="UP000814176">
    <property type="component" value="Unassembled WGS sequence"/>
</dbReference>
<keyword evidence="3" id="KW-1185">Reference proteome</keyword>
<evidence type="ECO:0000313" key="2">
    <source>
        <dbReference type="EMBL" id="KAH9830173.1"/>
    </source>
</evidence>
<gene>
    <name evidence="2" type="ORF">C8Q71DRAFT_381008</name>
</gene>
<organism evidence="2 3">
    <name type="scientific">Rhodofomes roseus</name>
    <dbReference type="NCBI Taxonomy" id="34475"/>
    <lineage>
        <taxon>Eukaryota</taxon>
        <taxon>Fungi</taxon>
        <taxon>Dikarya</taxon>
        <taxon>Basidiomycota</taxon>
        <taxon>Agaricomycotina</taxon>
        <taxon>Agaricomycetes</taxon>
        <taxon>Polyporales</taxon>
        <taxon>Rhodofomes</taxon>
    </lineage>
</organism>
<dbReference type="Pfam" id="PF18271">
    <property type="entry name" value="GH131_N"/>
    <property type="match status" value="1"/>
</dbReference>
<name>A0ABQ8K173_9APHY</name>
<proteinExistence type="predicted"/>